<evidence type="ECO:0000259" key="13">
    <source>
        <dbReference type="Pfam" id="PF23259"/>
    </source>
</evidence>
<feature type="transmembrane region" description="Helical" evidence="10">
    <location>
        <begin position="300"/>
        <end position="321"/>
    </location>
</feature>
<reference evidence="15" key="2">
    <citation type="submission" date="2025-08" db="UniProtKB">
        <authorList>
            <consortium name="RefSeq"/>
        </authorList>
    </citation>
    <scope>IDENTIFICATION</scope>
    <source>
        <tissue evidence="15">Leaf</tissue>
    </source>
</reference>
<keyword evidence="8 10" id="KW-0472">Membrane</keyword>
<evidence type="ECO:0000259" key="11">
    <source>
        <dbReference type="Pfam" id="PF00999"/>
    </source>
</evidence>
<reference evidence="14" key="1">
    <citation type="journal article" date="2021" name="Nat. Commun.">
        <title>Genomic analyses provide insights into spinach domestication and the genetic basis of agronomic traits.</title>
        <authorList>
            <person name="Cai X."/>
            <person name="Sun X."/>
            <person name="Xu C."/>
            <person name="Sun H."/>
            <person name="Wang X."/>
            <person name="Ge C."/>
            <person name="Zhang Z."/>
            <person name="Wang Q."/>
            <person name="Fei Z."/>
            <person name="Jiao C."/>
            <person name="Wang Q."/>
        </authorList>
    </citation>
    <scope>NUCLEOTIDE SEQUENCE [LARGE SCALE GENOMIC DNA]</scope>
    <source>
        <strain evidence="14">cv. Varoflay</strain>
    </source>
</reference>
<comment type="similarity">
    <text evidence="9">Belongs to the monovalent cation:proton antiporter 2 (CPA2) transporter (TC 2.A.37) family. CHX (TC 2.A.37.4) subfamily.</text>
</comment>
<keyword evidence="5" id="KW-0630">Potassium</keyword>
<sequence>MTKMFGGFVIGLFYYKDILNFRLLYPPMVDYMLKTFSYLGFIFYTFKLGVESNTGALLKKVDMETSIIAASGFAVSYTFSRAGLRLLNVTSTAGLEKMILLNAKTFYMVTCNHVNEVGISNSELGRLACTISLVADIVAYSGTFMLNSVIEPLDGGDYWKPTLATGTYVVMFAICRPLVIHIISYTPEGGRVKDTHFLAILLIALLLAMLGLQANQFLAVFVFGFFLPEEPLSSILHDKLDAITSSVLFPIFCAVNGLRADFYALNSKSYILEIVLIMGAFGKFLGTLVSSMIFGVHFRTALALSIIMASKGFISITRIAQYRKLGVMNREQFTLMSLHILFFTGAFLPLVRYIYKPSSQYSTIIRQGVITSSETGTLQVLACIFKEENMPGILRLLQAFQPRSAKKPIPVIALQLIPITSGGVSVPIVAPLHEIQSSAAYRSNLSRCNRTVNALVGLEHKTNGAIRPQHYISVSSYASMHNDICNVSLDNNVSLLILPFHAQWTDYNNFRGFRHPSQPIRDVNKMVLDTAPCSIGVLIDRGDQNLANLSDVYRVAIFFIGGVDDQEALAYTTIFANNPSIRLSVIRLISSTQSDENFEDNFAINSFQLRCIDNERVSFEEVIVNDGGETTSFVVNMKDEIDLAVIGRYHEPGCTPLFGLLDRWCDYPELGTLGDMLVSPEFGFSILVVQERPQRARKYANEVNVDYQDD</sequence>
<dbReference type="RefSeq" id="XP_056685335.1">
    <property type="nucleotide sequence ID" value="XM_056829357.1"/>
</dbReference>
<dbReference type="Proteomes" id="UP000813463">
    <property type="component" value="Chromosome 5"/>
</dbReference>
<feature type="transmembrane region" description="Helical" evidence="10">
    <location>
        <begin position="239"/>
        <end position="258"/>
    </location>
</feature>
<feature type="transmembrane region" description="Helical" evidence="10">
    <location>
        <begin position="197"/>
        <end position="227"/>
    </location>
</feature>
<evidence type="ECO:0000256" key="6">
    <source>
        <dbReference type="ARBA" id="ARBA00022989"/>
    </source>
</evidence>
<keyword evidence="3" id="KW-0633">Potassium transport</keyword>
<evidence type="ECO:0000256" key="3">
    <source>
        <dbReference type="ARBA" id="ARBA00022538"/>
    </source>
</evidence>
<evidence type="ECO:0000259" key="12">
    <source>
        <dbReference type="Pfam" id="PF23256"/>
    </source>
</evidence>
<feature type="transmembrane region" description="Helical" evidence="10">
    <location>
        <begin position="270"/>
        <end position="294"/>
    </location>
</feature>
<keyword evidence="6 10" id="KW-1133">Transmembrane helix</keyword>
<keyword evidence="14" id="KW-1185">Reference proteome</keyword>
<proteinExistence type="inferred from homology"/>
<dbReference type="Pfam" id="PF00999">
    <property type="entry name" value="Na_H_Exchanger"/>
    <property type="match status" value="1"/>
</dbReference>
<gene>
    <name evidence="15" type="primary">LOC110798937</name>
</gene>
<feature type="transmembrane region" description="Helical" evidence="10">
    <location>
        <begin position="166"/>
        <end position="185"/>
    </location>
</feature>
<dbReference type="Pfam" id="PF23259">
    <property type="entry name" value="CHX17_C"/>
    <property type="match status" value="1"/>
</dbReference>
<dbReference type="InterPro" id="IPR057290">
    <property type="entry name" value="CHX17_C"/>
</dbReference>
<evidence type="ECO:0000313" key="15">
    <source>
        <dbReference type="RefSeq" id="XP_056685335.1"/>
    </source>
</evidence>
<dbReference type="Gene3D" id="1.20.1530.20">
    <property type="match status" value="1"/>
</dbReference>
<feature type="domain" description="Cation/H(+) antiporter central" evidence="12">
    <location>
        <begin position="464"/>
        <end position="549"/>
    </location>
</feature>
<dbReference type="InterPro" id="IPR038770">
    <property type="entry name" value="Na+/solute_symporter_sf"/>
</dbReference>
<feature type="transmembrane region" description="Helical" evidence="10">
    <location>
        <begin position="31"/>
        <end position="50"/>
    </location>
</feature>
<evidence type="ECO:0000256" key="5">
    <source>
        <dbReference type="ARBA" id="ARBA00022958"/>
    </source>
</evidence>
<protein>
    <submittedName>
        <fullName evidence="15">Cation/H(+) symporter 13-like</fullName>
    </submittedName>
</protein>
<evidence type="ECO:0000256" key="2">
    <source>
        <dbReference type="ARBA" id="ARBA00022448"/>
    </source>
</evidence>
<dbReference type="GeneID" id="110798937"/>
<evidence type="ECO:0000256" key="1">
    <source>
        <dbReference type="ARBA" id="ARBA00004141"/>
    </source>
</evidence>
<evidence type="ECO:0000256" key="10">
    <source>
        <dbReference type="SAM" id="Phobius"/>
    </source>
</evidence>
<dbReference type="InterPro" id="IPR050794">
    <property type="entry name" value="CPA2_transporter"/>
</dbReference>
<feature type="transmembrane region" description="Helical" evidence="10">
    <location>
        <begin position="333"/>
        <end position="355"/>
    </location>
</feature>
<dbReference type="InterPro" id="IPR057291">
    <property type="entry name" value="CHX17_2nd"/>
</dbReference>
<accession>A0ABM3QPP3</accession>
<feature type="domain" description="Cation/H+ exchanger transmembrane" evidence="11">
    <location>
        <begin position="7"/>
        <end position="344"/>
    </location>
</feature>
<dbReference type="Pfam" id="PF23256">
    <property type="entry name" value="CHX17_2nd"/>
    <property type="match status" value="1"/>
</dbReference>
<comment type="subcellular location">
    <subcellularLocation>
        <location evidence="1">Membrane</location>
        <topology evidence="1">Multi-pass membrane protein</topology>
    </subcellularLocation>
</comment>
<evidence type="ECO:0000256" key="9">
    <source>
        <dbReference type="ARBA" id="ARBA00038341"/>
    </source>
</evidence>
<dbReference type="PANTHER" id="PTHR32468:SF23">
    <property type="entry name" value="CATION_H(+) ANTIPORTER 14"/>
    <property type="match status" value="1"/>
</dbReference>
<evidence type="ECO:0000256" key="7">
    <source>
        <dbReference type="ARBA" id="ARBA00023065"/>
    </source>
</evidence>
<dbReference type="PANTHER" id="PTHR32468">
    <property type="entry name" value="CATION/H + ANTIPORTER"/>
    <property type="match status" value="1"/>
</dbReference>
<organism evidence="14 15">
    <name type="scientific">Spinacia oleracea</name>
    <name type="common">Spinach</name>
    <dbReference type="NCBI Taxonomy" id="3562"/>
    <lineage>
        <taxon>Eukaryota</taxon>
        <taxon>Viridiplantae</taxon>
        <taxon>Streptophyta</taxon>
        <taxon>Embryophyta</taxon>
        <taxon>Tracheophyta</taxon>
        <taxon>Spermatophyta</taxon>
        <taxon>Magnoliopsida</taxon>
        <taxon>eudicotyledons</taxon>
        <taxon>Gunneridae</taxon>
        <taxon>Pentapetalae</taxon>
        <taxon>Caryophyllales</taxon>
        <taxon>Chenopodiaceae</taxon>
        <taxon>Chenopodioideae</taxon>
        <taxon>Anserineae</taxon>
        <taxon>Spinacia</taxon>
    </lineage>
</organism>
<keyword evidence="4 10" id="KW-0812">Transmembrane</keyword>
<name>A0ABM3QPP3_SPIOL</name>
<feature type="domain" description="Cation/H(+) antiporter C-terminal" evidence="13">
    <location>
        <begin position="555"/>
        <end position="691"/>
    </location>
</feature>
<keyword evidence="7" id="KW-0406">Ion transport</keyword>
<evidence type="ECO:0000256" key="4">
    <source>
        <dbReference type="ARBA" id="ARBA00022692"/>
    </source>
</evidence>
<evidence type="ECO:0000256" key="8">
    <source>
        <dbReference type="ARBA" id="ARBA00023136"/>
    </source>
</evidence>
<keyword evidence="2" id="KW-0813">Transport</keyword>
<evidence type="ECO:0000313" key="14">
    <source>
        <dbReference type="Proteomes" id="UP000813463"/>
    </source>
</evidence>
<dbReference type="InterPro" id="IPR006153">
    <property type="entry name" value="Cation/H_exchanger_TM"/>
</dbReference>